<accession>E3I3H3</accession>
<dbReference type="AlphaFoldDB" id="E3I3H3"/>
<sequence>MPFRLSGGGKTFFFYDRLPKGEPQGTDMSPAIEFGEGEAHPLDDALLTAALLGAGLPEKAQRYLNLAAATYQNAEVAETHLLKARQEAPDHAAVLIGLYRFYFYKNRLEETLEIAQLCIRKAARDLGLREDWRLVSAHDAAFGDFGAMLPRFFLFSLKGYAYLNMRLGEMDEARAAVWKLLELDPTDKIGAKVLQGVLDRMGQDDDD</sequence>
<gene>
    <name evidence="1" type="ordered locus">Rvan_3441</name>
</gene>
<dbReference type="Proteomes" id="UP000001399">
    <property type="component" value="Chromosome"/>
</dbReference>
<dbReference type="EMBL" id="CP002292">
    <property type="protein sequence ID" value="ADP72621.1"/>
    <property type="molecule type" value="Genomic_DNA"/>
</dbReference>
<proteinExistence type="predicted"/>
<dbReference type="HOGENOM" id="CLU_114962_0_0_5"/>
<keyword evidence="2" id="KW-1185">Reference proteome</keyword>
<name>E3I3H3_RHOVT</name>
<reference evidence="2" key="1">
    <citation type="journal article" date="2011" name="J. Bacteriol.">
        <title>Genome sequences of eight morphologically diverse alphaproteobacteria.</title>
        <authorList>
            <consortium name="US DOE Joint Genome Institute"/>
            <person name="Brown P.J."/>
            <person name="Kysela D.T."/>
            <person name="Buechlein A."/>
            <person name="Hemmerich C."/>
            <person name="Brun Y.V."/>
        </authorList>
    </citation>
    <scope>NUCLEOTIDE SEQUENCE [LARGE SCALE GENOMIC DNA]</scope>
    <source>
        <strain evidence="2">ATCC 17100 / ATH 3.1.1 / DSM 162 / LMG 4299</strain>
    </source>
</reference>
<evidence type="ECO:0008006" key="3">
    <source>
        <dbReference type="Google" id="ProtNLM"/>
    </source>
</evidence>
<evidence type="ECO:0000313" key="1">
    <source>
        <dbReference type="EMBL" id="ADP72621.1"/>
    </source>
</evidence>
<dbReference type="Gene3D" id="1.25.40.10">
    <property type="entry name" value="Tetratricopeptide repeat domain"/>
    <property type="match status" value="1"/>
</dbReference>
<evidence type="ECO:0000313" key="2">
    <source>
        <dbReference type="Proteomes" id="UP000001399"/>
    </source>
</evidence>
<dbReference type="SUPFAM" id="SSF48452">
    <property type="entry name" value="TPR-like"/>
    <property type="match status" value="1"/>
</dbReference>
<dbReference type="KEGG" id="rva:Rvan_3441"/>
<dbReference type="STRING" id="648757.Rvan_3441"/>
<organism evidence="1 2">
    <name type="scientific">Rhodomicrobium vannielii (strain ATCC 17100 / DSM 162 / LMG 4299 / NCIMB 10020 / ATH 3.1.1)</name>
    <dbReference type="NCBI Taxonomy" id="648757"/>
    <lineage>
        <taxon>Bacteria</taxon>
        <taxon>Pseudomonadati</taxon>
        <taxon>Pseudomonadota</taxon>
        <taxon>Alphaproteobacteria</taxon>
        <taxon>Hyphomicrobiales</taxon>
        <taxon>Hyphomicrobiaceae</taxon>
        <taxon>Rhodomicrobium</taxon>
    </lineage>
</organism>
<protein>
    <recommendedName>
        <fullName evidence="3">Tetratricopeptide repeat protein</fullName>
    </recommendedName>
</protein>
<dbReference type="InterPro" id="IPR011990">
    <property type="entry name" value="TPR-like_helical_dom_sf"/>
</dbReference>
<dbReference type="eggNOG" id="COG0457">
    <property type="taxonomic scope" value="Bacteria"/>
</dbReference>